<dbReference type="EMBL" id="JXRP01000018">
    <property type="protein sequence ID" value="KIL45342.1"/>
    <property type="molecule type" value="Genomic_DNA"/>
</dbReference>
<name>A0A0C2V8Q3_9BACL</name>
<sequence>MVGDHNPTHSKVFPFLLKKLNENNKTADAIGTNSKYKIDGCGLQIPSLFHLVNFLHF</sequence>
<evidence type="ECO:0000313" key="1">
    <source>
        <dbReference type="EMBL" id="KIL45342.1"/>
    </source>
</evidence>
<accession>A0A0C2V8Q3</accession>
<organism evidence="1 2">
    <name type="scientific">Jeotgalibacillus soli</name>
    <dbReference type="NCBI Taxonomy" id="889306"/>
    <lineage>
        <taxon>Bacteria</taxon>
        <taxon>Bacillati</taxon>
        <taxon>Bacillota</taxon>
        <taxon>Bacilli</taxon>
        <taxon>Bacillales</taxon>
        <taxon>Caryophanaceae</taxon>
        <taxon>Jeotgalibacillus</taxon>
    </lineage>
</organism>
<keyword evidence="2" id="KW-1185">Reference proteome</keyword>
<comment type="caution">
    <text evidence="1">The sequence shown here is derived from an EMBL/GenBank/DDBJ whole genome shotgun (WGS) entry which is preliminary data.</text>
</comment>
<gene>
    <name evidence="1" type="ORF">KP78_28860</name>
</gene>
<dbReference type="Proteomes" id="UP000031938">
    <property type="component" value="Unassembled WGS sequence"/>
</dbReference>
<protein>
    <submittedName>
        <fullName evidence="1">Uncharacterized protein</fullName>
    </submittedName>
</protein>
<proteinExistence type="predicted"/>
<evidence type="ECO:0000313" key="2">
    <source>
        <dbReference type="Proteomes" id="UP000031938"/>
    </source>
</evidence>
<dbReference type="AlphaFoldDB" id="A0A0C2V8Q3"/>
<reference evidence="1 2" key="1">
    <citation type="submission" date="2015-01" db="EMBL/GenBank/DDBJ databases">
        <title>Genome sequencing of Jeotgalibacillus soli.</title>
        <authorList>
            <person name="Goh K.M."/>
            <person name="Chan K.-G."/>
            <person name="Yaakop A.S."/>
            <person name="Ee R."/>
            <person name="Gan H.M."/>
            <person name="Chan C.S."/>
        </authorList>
    </citation>
    <scope>NUCLEOTIDE SEQUENCE [LARGE SCALE GENOMIC DNA]</scope>
    <source>
        <strain evidence="1 2">P9</strain>
    </source>
</reference>